<evidence type="ECO:0000256" key="1">
    <source>
        <dbReference type="SAM" id="MobiDB-lite"/>
    </source>
</evidence>
<evidence type="ECO:0000313" key="3">
    <source>
        <dbReference type="EMBL" id="KAI0306467.1"/>
    </source>
</evidence>
<feature type="transmembrane region" description="Helical" evidence="2">
    <location>
        <begin position="133"/>
        <end position="156"/>
    </location>
</feature>
<proteinExistence type="predicted"/>
<feature type="region of interest" description="Disordered" evidence="1">
    <location>
        <begin position="1"/>
        <end position="36"/>
    </location>
</feature>
<comment type="caution">
    <text evidence="3">The sequence shown here is derived from an EMBL/GenBank/DDBJ whole genome shotgun (WGS) entry which is preliminary data.</text>
</comment>
<gene>
    <name evidence="3" type="ORF">B0F90DRAFT_1814365</name>
</gene>
<sequence length="157" mass="17093">MSSDIELDDLTNKAQSSQFPDTSLASVGFQPPSHREDREDFKESAVASWTWATSAILSAWSCALIFFPRTLLFAIGKSQQLLTPLESFLTLHFGLLLAFSAMGLVVNVPSIVLVPARDKDSPSHPLLVSVTSFSLLSAFLSYNITNAGGLATFYLYV</sequence>
<evidence type="ECO:0000313" key="4">
    <source>
        <dbReference type="Proteomes" id="UP001203297"/>
    </source>
</evidence>
<reference evidence="3" key="1">
    <citation type="journal article" date="2022" name="New Phytol.">
        <title>Evolutionary transition to the ectomycorrhizal habit in the genomes of a hyperdiverse lineage of mushroom-forming fungi.</title>
        <authorList>
            <person name="Looney B."/>
            <person name="Miyauchi S."/>
            <person name="Morin E."/>
            <person name="Drula E."/>
            <person name="Courty P.E."/>
            <person name="Kohler A."/>
            <person name="Kuo A."/>
            <person name="LaButti K."/>
            <person name="Pangilinan J."/>
            <person name="Lipzen A."/>
            <person name="Riley R."/>
            <person name="Andreopoulos W."/>
            <person name="He G."/>
            <person name="Johnson J."/>
            <person name="Nolan M."/>
            <person name="Tritt A."/>
            <person name="Barry K.W."/>
            <person name="Grigoriev I.V."/>
            <person name="Nagy L.G."/>
            <person name="Hibbett D."/>
            <person name="Henrissat B."/>
            <person name="Matheny P.B."/>
            <person name="Labbe J."/>
            <person name="Martin F.M."/>
        </authorList>
    </citation>
    <scope>NUCLEOTIDE SEQUENCE</scope>
    <source>
        <strain evidence="3">BPL690</strain>
    </source>
</reference>
<keyword evidence="4" id="KW-1185">Reference proteome</keyword>
<feature type="compositionally biased region" description="Polar residues" evidence="1">
    <location>
        <begin position="12"/>
        <end position="25"/>
    </location>
</feature>
<evidence type="ECO:0000256" key="2">
    <source>
        <dbReference type="SAM" id="Phobius"/>
    </source>
</evidence>
<dbReference type="AlphaFoldDB" id="A0AAD4M9V1"/>
<name>A0AAD4M9V1_9AGAM</name>
<protein>
    <submittedName>
        <fullName evidence="3">Uncharacterized protein</fullName>
    </submittedName>
</protein>
<keyword evidence="2" id="KW-0472">Membrane</keyword>
<keyword evidence="2" id="KW-1133">Transmembrane helix</keyword>
<feature type="transmembrane region" description="Helical" evidence="2">
    <location>
        <begin position="88"/>
        <end position="113"/>
    </location>
</feature>
<keyword evidence="2" id="KW-0812">Transmembrane</keyword>
<feature type="transmembrane region" description="Helical" evidence="2">
    <location>
        <begin position="46"/>
        <end position="67"/>
    </location>
</feature>
<accession>A0AAD4M9V1</accession>
<dbReference type="EMBL" id="WTXG01000003">
    <property type="protein sequence ID" value="KAI0306467.1"/>
    <property type="molecule type" value="Genomic_DNA"/>
</dbReference>
<dbReference type="Proteomes" id="UP001203297">
    <property type="component" value="Unassembled WGS sequence"/>
</dbReference>
<organism evidence="3 4">
    <name type="scientific">Multifurca ochricompacta</name>
    <dbReference type="NCBI Taxonomy" id="376703"/>
    <lineage>
        <taxon>Eukaryota</taxon>
        <taxon>Fungi</taxon>
        <taxon>Dikarya</taxon>
        <taxon>Basidiomycota</taxon>
        <taxon>Agaricomycotina</taxon>
        <taxon>Agaricomycetes</taxon>
        <taxon>Russulales</taxon>
        <taxon>Russulaceae</taxon>
        <taxon>Multifurca</taxon>
    </lineage>
</organism>